<protein>
    <submittedName>
        <fullName evidence="2">Helix-turn-helix domain-containing protein</fullName>
    </submittedName>
</protein>
<dbReference type="SMART" id="SM00530">
    <property type="entry name" value="HTH_XRE"/>
    <property type="match status" value="1"/>
</dbReference>
<dbReference type="Pfam" id="PF01381">
    <property type="entry name" value="HTH_3"/>
    <property type="match status" value="1"/>
</dbReference>
<accession>A0ABW1TIR3</accession>
<keyword evidence="3" id="KW-1185">Reference proteome</keyword>
<dbReference type="CDD" id="cd00093">
    <property type="entry name" value="HTH_XRE"/>
    <property type="match status" value="1"/>
</dbReference>
<evidence type="ECO:0000313" key="3">
    <source>
        <dbReference type="Proteomes" id="UP001596283"/>
    </source>
</evidence>
<reference evidence="3" key="1">
    <citation type="journal article" date="2019" name="Int. J. Syst. Evol. Microbiol.">
        <title>The Global Catalogue of Microorganisms (GCM) 10K type strain sequencing project: providing services to taxonomists for standard genome sequencing and annotation.</title>
        <authorList>
            <consortium name="The Broad Institute Genomics Platform"/>
            <consortium name="The Broad Institute Genome Sequencing Center for Infectious Disease"/>
            <person name="Wu L."/>
            <person name="Ma J."/>
        </authorList>
    </citation>
    <scope>NUCLEOTIDE SEQUENCE [LARGE SCALE GENOMIC DNA]</scope>
    <source>
        <strain evidence="3">CCM 8908</strain>
    </source>
</reference>
<organism evidence="2 3">
    <name type="scientific">Levilactobacillus fujinensis</name>
    <dbReference type="NCBI Taxonomy" id="2486024"/>
    <lineage>
        <taxon>Bacteria</taxon>
        <taxon>Bacillati</taxon>
        <taxon>Bacillota</taxon>
        <taxon>Bacilli</taxon>
        <taxon>Lactobacillales</taxon>
        <taxon>Lactobacillaceae</taxon>
        <taxon>Levilactobacillus</taxon>
    </lineage>
</organism>
<dbReference type="InterPro" id="IPR001387">
    <property type="entry name" value="Cro/C1-type_HTH"/>
</dbReference>
<sequence length="296" mass="33936">MEELGTTIKQIRQAKGLTQKEVYSGIVSRSFATRLENGDHDVTATKLFEILERLGVSADEFRFIQNDYRPDDGEILRSQVMLAYDQQNFPQLSHLAQRYGQSKNPAERRIATIAAVLLTAYSHRHATLTSDMDHLWQQIMSTKSWTLQEIRMGPILMALMGFKDAAVSETIRKMHQSCDRYVSELTDPFHVMDLRLSFDLVALQVLLSHRDYAQARAFKTELMTGHLEQLTSEGNLTLQLCLCIWTWFFGDSSTADQQASLLRQLKVARIDPGIRAILSSWQQQAKRYHLKLADKK</sequence>
<dbReference type="Gene3D" id="1.25.40.10">
    <property type="entry name" value="Tetratricopeptide repeat domain"/>
    <property type="match status" value="1"/>
</dbReference>
<dbReference type="RefSeq" id="WP_125686493.1">
    <property type="nucleotide sequence ID" value="NZ_JBHSSI010000061.1"/>
</dbReference>
<proteinExistence type="predicted"/>
<gene>
    <name evidence="2" type="ORF">ACFP1C_10145</name>
</gene>
<dbReference type="InterPro" id="IPR010982">
    <property type="entry name" value="Lambda_DNA-bd_dom_sf"/>
</dbReference>
<dbReference type="PROSITE" id="PS50943">
    <property type="entry name" value="HTH_CROC1"/>
    <property type="match status" value="1"/>
</dbReference>
<name>A0ABW1TIR3_9LACO</name>
<feature type="domain" description="HTH cro/C1-type" evidence="1">
    <location>
        <begin position="8"/>
        <end position="61"/>
    </location>
</feature>
<evidence type="ECO:0000259" key="1">
    <source>
        <dbReference type="PROSITE" id="PS50943"/>
    </source>
</evidence>
<dbReference type="EMBL" id="JBHSSI010000061">
    <property type="protein sequence ID" value="MFC6261300.1"/>
    <property type="molecule type" value="Genomic_DNA"/>
</dbReference>
<dbReference type="InterPro" id="IPR011990">
    <property type="entry name" value="TPR-like_helical_dom_sf"/>
</dbReference>
<comment type="caution">
    <text evidence="2">The sequence shown here is derived from an EMBL/GenBank/DDBJ whole genome shotgun (WGS) entry which is preliminary data.</text>
</comment>
<dbReference type="PANTHER" id="PTHR37038">
    <property type="entry name" value="TRANSCRIPTIONAL REGULATOR-RELATED"/>
    <property type="match status" value="1"/>
</dbReference>
<dbReference type="PANTHER" id="PTHR37038:SF12">
    <property type="entry name" value="TRANSCRIPTIONAL REGULATOR"/>
    <property type="match status" value="1"/>
</dbReference>
<dbReference type="InterPro" id="IPR053163">
    <property type="entry name" value="HTH-type_regulator_Rgg"/>
</dbReference>
<dbReference type="Proteomes" id="UP001596283">
    <property type="component" value="Unassembled WGS sequence"/>
</dbReference>
<evidence type="ECO:0000313" key="2">
    <source>
        <dbReference type="EMBL" id="MFC6261300.1"/>
    </source>
</evidence>
<dbReference type="SUPFAM" id="SSF47413">
    <property type="entry name" value="lambda repressor-like DNA-binding domains"/>
    <property type="match status" value="1"/>
</dbReference>